<gene>
    <name evidence="1" type="ORF">CK203_066449</name>
</gene>
<dbReference type="Proteomes" id="UP000288805">
    <property type="component" value="Unassembled WGS sequence"/>
</dbReference>
<evidence type="ECO:0000313" key="2">
    <source>
        <dbReference type="Proteomes" id="UP000288805"/>
    </source>
</evidence>
<accession>A0A438GBC5</accession>
<evidence type="ECO:0000313" key="1">
    <source>
        <dbReference type="EMBL" id="RVW69499.1"/>
    </source>
</evidence>
<dbReference type="AlphaFoldDB" id="A0A438GBC5"/>
<protein>
    <submittedName>
        <fullName evidence="1">Uncharacterized protein</fullName>
    </submittedName>
</protein>
<proteinExistence type="predicted"/>
<organism evidence="1 2">
    <name type="scientific">Vitis vinifera</name>
    <name type="common">Grape</name>
    <dbReference type="NCBI Taxonomy" id="29760"/>
    <lineage>
        <taxon>Eukaryota</taxon>
        <taxon>Viridiplantae</taxon>
        <taxon>Streptophyta</taxon>
        <taxon>Embryophyta</taxon>
        <taxon>Tracheophyta</taxon>
        <taxon>Spermatophyta</taxon>
        <taxon>Magnoliopsida</taxon>
        <taxon>eudicotyledons</taxon>
        <taxon>Gunneridae</taxon>
        <taxon>Pentapetalae</taxon>
        <taxon>rosids</taxon>
        <taxon>Vitales</taxon>
        <taxon>Vitaceae</taxon>
        <taxon>Viteae</taxon>
        <taxon>Vitis</taxon>
    </lineage>
</organism>
<name>A0A438GBC5_VITVI</name>
<dbReference type="PANTHER" id="PTHR33240">
    <property type="entry name" value="OS08G0508500 PROTEIN"/>
    <property type="match status" value="1"/>
</dbReference>
<reference evidence="1 2" key="1">
    <citation type="journal article" date="2018" name="PLoS Genet.">
        <title>Population sequencing reveals clonal diversity and ancestral inbreeding in the grapevine cultivar Chardonnay.</title>
        <authorList>
            <person name="Roach M.J."/>
            <person name="Johnson D.L."/>
            <person name="Bohlmann J."/>
            <person name="van Vuuren H.J."/>
            <person name="Jones S.J."/>
            <person name="Pretorius I.S."/>
            <person name="Schmidt S.A."/>
            <person name="Borneman A.R."/>
        </authorList>
    </citation>
    <scope>NUCLEOTIDE SEQUENCE [LARGE SCALE GENOMIC DNA]</scope>
    <source>
        <strain evidence="2">cv. Chardonnay</strain>
        <tissue evidence="1">Leaf</tissue>
    </source>
</reference>
<sequence length="219" mass="24932">MPTPPCMFDALKAWLGQPKKEATSSHLDDMLSMSFDPHIISYEPPMRFLVPKLTIYDGTSDPFNHVMNFRQLITLNISNDVLLYKSLDSGFDVRRIVIDPSSSTDLLHMSTYRQIGYSLSTLENPGRILIEFNEATTISLSNVVLPIQASPIIFNVYFLVIEDLPPYNAIMGRVWLHKMKVIPSMYHQMTSYLTEAKQVDLHDTQLAARQCYQVTVEVG</sequence>
<dbReference type="EMBL" id="QGNW01000495">
    <property type="protein sequence ID" value="RVW69499.1"/>
    <property type="molecule type" value="Genomic_DNA"/>
</dbReference>
<comment type="caution">
    <text evidence="1">The sequence shown here is derived from an EMBL/GenBank/DDBJ whole genome shotgun (WGS) entry which is preliminary data.</text>
</comment>
<dbReference type="PANTHER" id="PTHR33240:SF15">
    <property type="entry name" value="GAG-PRO-LIKE PROTEIN"/>
    <property type="match status" value="1"/>
</dbReference>